<evidence type="ECO:0000256" key="9">
    <source>
        <dbReference type="ARBA" id="ARBA00042761"/>
    </source>
</evidence>
<feature type="compositionally biased region" description="Acidic residues" evidence="10">
    <location>
        <begin position="917"/>
        <end position="931"/>
    </location>
</feature>
<evidence type="ECO:0000313" key="12">
    <source>
        <dbReference type="EMBL" id="GFH54020.1"/>
    </source>
</evidence>
<feature type="compositionally biased region" description="Basic and acidic residues" evidence="10">
    <location>
        <begin position="83"/>
        <end position="92"/>
    </location>
</feature>
<dbReference type="InterPro" id="IPR002562">
    <property type="entry name" value="3'-5'_exonuclease_dom"/>
</dbReference>
<keyword evidence="13" id="KW-1185">Reference proteome</keyword>
<keyword evidence="2" id="KW-0540">Nuclease</keyword>
<evidence type="ECO:0000313" key="13">
    <source>
        <dbReference type="Proteomes" id="UP001054902"/>
    </source>
</evidence>
<dbReference type="PANTHER" id="PTHR13620">
    <property type="entry name" value="3-5 EXONUCLEASE"/>
    <property type="match status" value="1"/>
</dbReference>
<dbReference type="Pfam" id="PF01612">
    <property type="entry name" value="DNA_pol_A_exo1"/>
    <property type="match status" value="1"/>
</dbReference>
<evidence type="ECO:0000256" key="10">
    <source>
        <dbReference type="SAM" id="MobiDB-lite"/>
    </source>
</evidence>
<comment type="caution">
    <text evidence="12">The sequence shown here is derived from an EMBL/GenBank/DDBJ whole genome shotgun (WGS) entry which is preliminary data.</text>
</comment>
<evidence type="ECO:0000256" key="2">
    <source>
        <dbReference type="ARBA" id="ARBA00022722"/>
    </source>
</evidence>
<dbReference type="Gene3D" id="3.30.420.10">
    <property type="entry name" value="Ribonuclease H-like superfamily/Ribonuclease H"/>
    <property type="match status" value="1"/>
</dbReference>
<feature type="compositionally biased region" description="Polar residues" evidence="10">
    <location>
        <begin position="904"/>
        <end position="916"/>
    </location>
</feature>
<feature type="compositionally biased region" description="Basic and acidic residues" evidence="10">
    <location>
        <begin position="43"/>
        <end position="56"/>
    </location>
</feature>
<dbReference type="SUPFAM" id="SSF53098">
    <property type="entry name" value="Ribonuclease H-like"/>
    <property type="match status" value="1"/>
</dbReference>
<name>A0AAD3H882_9STRA</name>
<dbReference type="InterPro" id="IPR036397">
    <property type="entry name" value="RNaseH_sf"/>
</dbReference>
<sequence>MGQGRPKGRKDATKRSTKKTTGSHKQSIGKGVAAAAEKKRKAAAVEKQKKDIESRTKNARFWKHTRKEDDDTTNNVAMLPDANDVHDTKSDDSGEENGSRSSSESEYFSCCEEEYELYHTPQNVEENIDEDPSDKTPHHGDFGAEDDCENEPVMLLYRKAVQKRLQAELATQGKNMLKALERKWLLEYLKVHNWTIHDYDAEYICKMLNQKSKVITFDEKWYYRTIHVWLPDVRWGKECTPVCPRCDSNKDVSFHCWRDNHFGRKIISLDTNYFIMSRRYICKKCNDDYVKLTDELKRRAEDAQVDINMKEQKEKIEFNYTFMAWNERCLQRLPCGYGTKFPALLSWKSGVDKMIVDMMRPLCNSGFRGESFANMLKELHTKRHANDFIEREKINEKYRLLEQDMPYKGLFSDFGDKTKYNGTLPTGAYLYQMYKQNHKSFARHMDLEVKKRECTEIHMDVSCKEALNLFRYEGVSIFKGLCTVCNQIGEIRLQFHLYTDGHDQYRAAFEAFKNTAKEYGQGHATLAFTDNPRRDKAFLLNMFPSLRHSEKMFNAGNNNITDNANNYTIEASQVKYVKTEADMNAQALAIQTYMENDTTKMLGLDAEWNVRRSPFTGNICGKEGKVATIQIAYKDRDGIFCCVIFHVARAADKLPSKLIDLITDTSLTFVGVHIGGDIKGIAGDFNRRDIAKDCSHINLGSYCRMRNLISNGKLGLEAMSKEVLNCVVVKDETKRFSDWNANNLTWPQKEYAAIDAIASLDIGIHATNYPDLSIRLKQSEVKDDLAVDIVPSKGNVAVMLSRAAIGKIVSASKVISYPKSIECNLTKRQRNRITVKVEKVLAPGLLVPSYSVSNDGRQASLSDFGTAPFTVLLPLRMLKNHDPREHIPIWEDDTPVPLDRNNDNGRFQTEPSSSTGDIDEEVKEKENENEDDDLEQIFNATTKPQEIDEIANEISESLTDADIDCLRSIRKTMENVTAQTNEVPVNDFPMKHKKLDDPPLIIRNWFSSVLADGWHLQDGIKKPRRHDILKLFSVSYQDALYAWDEKELKKLKVVMIEIDGLSEEEIERMMYYNVRFFQKCIERRILPPAILYYRVRAVFIVYGDVVDSTTGRPLFNDKAWKRANNVLKLILDGLISDPPGISLYSIALHEDGSPKTNKYGFHILHCHRGTSGVENIHKNIHQIWSSWHMGVEMSDCLLREFRHRHNHNVSVKKRLGYPDIGHYDTWKVDEIQNLVEQNHNILVYPNWSNASDMRQTKESLGTVPLHNKTLEEEMASITLSDDVKFNGTLQYLKDAMNVKCPFLPVLKDKEKQLFSRLMLEHGEKIDENKMAREWCKYVDGKDIFPKLPTHLRTYFNQYEKRHNIKKFERATATLRSRLEVVNEIFNEPEVAVEESTTMELDDVSTRQHVHVKPRPTMPSSLPPITQEMLHSRASTVIGSSIIYHTQEATLTNLVEKPKQKGQRGKDKKPRKRAVRTCSECGSYECNGRWPTAKCNKK</sequence>
<proteinExistence type="predicted"/>
<dbReference type="GO" id="GO:0003676">
    <property type="term" value="F:nucleic acid binding"/>
    <property type="evidence" value="ECO:0007669"/>
    <property type="project" value="InterPro"/>
</dbReference>
<evidence type="ECO:0000256" key="8">
    <source>
        <dbReference type="ARBA" id="ARBA00040531"/>
    </source>
</evidence>
<dbReference type="EMBL" id="BLLK01000047">
    <property type="protein sequence ID" value="GFH54020.1"/>
    <property type="molecule type" value="Genomic_DNA"/>
</dbReference>
<gene>
    <name evidence="12" type="ORF">CTEN210_10496</name>
</gene>
<keyword evidence="6" id="KW-0460">Magnesium</keyword>
<dbReference type="Proteomes" id="UP001054902">
    <property type="component" value="Unassembled WGS sequence"/>
</dbReference>
<dbReference type="PANTHER" id="PTHR13620:SF109">
    <property type="entry name" value="3'-5' EXONUCLEASE"/>
    <property type="match status" value="1"/>
</dbReference>
<accession>A0AAD3H882</accession>
<evidence type="ECO:0000256" key="4">
    <source>
        <dbReference type="ARBA" id="ARBA00022801"/>
    </source>
</evidence>
<evidence type="ECO:0000256" key="1">
    <source>
        <dbReference type="ARBA" id="ARBA00004123"/>
    </source>
</evidence>
<reference evidence="12 13" key="1">
    <citation type="journal article" date="2021" name="Sci. Rep.">
        <title>The genome of the diatom Chaetoceros tenuissimus carries an ancient integrated fragment of an extant virus.</title>
        <authorList>
            <person name="Hongo Y."/>
            <person name="Kimura K."/>
            <person name="Takaki Y."/>
            <person name="Yoshida Y."/>
            <person name="Baba S."/>
            <person name="Kobayashi G."/>
            <person name="Nagasaki K."/>
            <person name="Hano T."/>
            <person name="Tomaru Y."/>
        </authorList>
    </citation>
    <scope>NUCLEOTIDE SEQUENCE [LARGE SCALE GENOMIC DNA]</scope>
    <source>
        <strain evidence="12 13">NIES-3715</strain>
    </source>
</reference>
<dbReference type="GO" id="GO:0006139">
    <property type="term" value="P:nucleobase-containing compound metabolic process"/>
    <property type="evidence" value="ECO:0007669"/>
    <property type="project" value="InterPro"/>
</dbReference>
<dbReference type="InterPro" id="IPR051132">
    <property type="entry name" value="3-5_Exonuclease_domain"/>
</dbReference>
<feature type="region of interest" description="Disordered" evidence="10">
    <location>
        <begin position="126"/>
        <end position="145"/>
    </location>
</feature>
<dbReference type="GO" id="GO:0005634">
    <property type="term" value="C:nucleus"/>
    <property type="evidence" value="ECO:0007669"/>
    <property type="project" value="UniProtKB-SubCell"/>
</dbReference>
<dbReference type="CDD" id="cd06141">
    <property type="entry name" value="WRN_exo"/>
    <property type="match status" value="1"/>
</dbReference>
<evidence type="ECO:0000256" key="7">
    <source>
        <dbReference type="ARBA" id="ARBA00023242"/>
    </source>
</evidence>
<protein>
    <recommendedName>
        <fullName evidence="8">3'-5' exonuclease</fullName>
    </recommendedName>
    <alternativeName>
        <fullName evidence="9">Werner Syndrome-like exonuclease</fullName>
    </alternativeName>
</protein>
<comment type="subcellular location">
    <subcellularLocation>
        <location evidence="1">Nucleus</location>
    </subcellularLocation>
</comment>
<feature type="domain" description="3'-5' exonuclease" evidence="11">
    <location>
        <begin position="601"/>
        <end position="762"/>
    </location>
</feature>
<evidence type="ECO:0000256" key="5">
    <source>
        <dbReference type="ARBA" id="ARBA00022839"/>
    </source>
</evidence>
<feature type="region of interest" description="Disordered" evidence="10">
    <location>
        <begin position="886"/>
        <end position="931"/>
    </location>
</feature>
<keyword evidence="7" id="KW-0539">Nucleus</keyword>
<dbReference type="GO" id="GO:0046872">
    <property type="term" value="F:metal ion binding"/>
    <property type="evidence" value="ECO:0007669"/>
    <property type="project" value="UniProtKB-KW"/>
</dbReference>
<keyword evidence="3" id="KW-0479">Metal-binding</keyword>
<evidence type="ECO:0000256" key="6">
    <source>
        <dbReference type="ARBA" id="ARBA00022842"/>
    </source>
</evidence>
<dbReference type="InterPro" id="IPR012337">
    <property type="entry name" value="RNaseH-like_sf"/>
</dbReference>
<feature type="region of interest" description="Disordered" evidence="10">
    <location>
        <begin position="1"/>
        <end position="105"/>
    </location>
</feature>
<dbReference type="GO" id="GO:0008408">
    <property type="term" value="F:3'-5' exonuclease activity"/>
    <property type="evidence" value="ECO:0007669"/>
    <property type="project" value="InterPro"/>
</dbReference>
<evidence type="ECO:0000259" key="11">
    <source>
        <dbReference type="Pfam" id="PF01612"/>
    </source>
</evidence>
<keyword evidence="5" id="KW-0269">Exonuclease</keyword>
<evidence type="ECO:0000256" key="3">
    <source>
        <dbReference type="ARBA" id="ARBA00022723"/>
    </source>
</evidence>
<keyword evidence="4" id="KW-0378">Hydrolase</keyword>
<organism evidence="12 13">
    <name type="scientific">Chaetoceros tenuissimus</name>
    <dbReference type="NCBI Taxonomy" id="426638"/>
    <lineage>
        <taxon>Eukaryota</taxon>
        <taxon>Sar</taxon>
        <taxon>Stramenopiles</taxon>
        <taxon>Ochrophyta</taxon>
        <taxon>Bacillariophyta</taxon>
        <taxon>Coscinodiscophyceae</taxon>
        <taxon>Chaetocerotophycidae</taxon>
        <taxon>Chaetocerotales</taxon>
        <taxon>Chaetocerotaceae</taxon>
        <taxon>Chaetoceros</taxon>
    </lineage>
</organism>
<feature type="compositionally biased region" description="Basic and acidic residues" evidence="10">
    <location>
        <begin position="133"/>
        <end position="142"/>
    </location>
</feature>